<keyword evidence="1" id="KW-0812">Transmembrane</keyword>
<dbReference type="GeneID" id="14906178"/>
<keyword evidence="1" id="KW-0472">Membrane</keyword>
<evidence type="ECO:0000256" key="1">
    <source>
        <dbReference type="SAM" id="Phobius"/>
    </source>
</evidence>
<name>G0QXJ1_ICHMU</name>
<dbReference type="EMBL" id="GL984077">
    <property type="protein sequence ID" value="EGR30057.1"/>
    <property type="molecule type" value="Genomic_DNA"/>
</dbReference>
<reference evidence="2 3" key="1">
    <citation type="submission" date="2011-07" db="EMBL/GenBank/DDBJ databases">
        <authorList>
            <person name="Coyne R."/>
            <person name="Brami D."/>
            <person name="Johnson J."/>
            <person name="Hostetler J."/>
            <person name="Hannick L."/>
            <person name="Clark T."/>
            <person name="Cassidy-Hanley D."/>
            <person name="Inman J."/>
        </authorList>
    </citation>
    <scope>NUCLEOTIDE SEQUENCE [LARGE SCALE GENOMIC DNA]</scope>
    <source>
        <strain evidence="2 3">G5</strain>
    </source>
</reference>
<organism evidence="2 3">
    <name type="scientific">Ichthyophthirius multifiliis</name>
    <name type="common">White spot disease agent</name>
    <name type="synonym">Ich</name>
    <dbReference type="NCBI Taxonomy" id="5932"/>
    <lineage>
        <taxon>Eukaryota</taxon>
        <taxon>Sar</taxon>
        <taxon>Alveolata</taxon>
        <taxon>Ciliophora</taxon>
        <taxon>Intramacronucleata</taxon>
        <taxon>Oligohymenophorea</taxon>
        <taxon>Hymenostomatida</taxon>
        <taxon>Ophryoglenina</taxon>
        <taxon>Ichthyophthirius</taxon>
    </lineage>
</organism>
<evidence type="ECO:0000313" key="3">
    <source>
        <dbReference type="Proteomes" id="UP000008983"/>
    </source>
</evidence>
<keyword evidence="3" id="KW-1185">Reference proteome</keyword>
<dbReference type="Proteomes" id="UP000008983">
    <property type="component" value="Unassembled WGS sequence"/>
</dbReference>
<evidence type="ECO:0000313" key="2">
    <source>
        <dbReference type="EMBL" id="EGR30057.1"/>
    </source>
</evidence>
<dbReference type="RefSeq" id="XP_004031293.1">
    <property type="nucleotide sequence ID" value="XM_004031245.1"/>
</dbReference>
<proteinExistence type="predicted"/>
<evidence type="ECO:0008006" key="4">
    <source>
        <dbReference type="Google" id="ProtNLM"/>
    </source>
</evidence>
<dbReference type="AlphaFoldDB" id="G0QXJ1"/>
<accession>G0QXJ1</accession>
<feature type="transmembrane region" description="Helical" evidence="1">
    <location>
        <begin position="48"/>
        <end position="72"/>
    </location>
</feature>
<keyword evidence="1" id="KW-1133">Transmembrane helix</keyword>
<dbReference type="InParanoid" id="G0QXJ1"/>
<protein>
    <recommendedName>
        <fullName evidence="4">Transmembrane protein</fullName>
    </recommendedName>
</protein>
<sequence length="125" mass="15441">MVPKQYCFIKFNQISTPSSARECKPTCIALHITLIYLRQINLINPRNWCYLNSFLFISLIRMFFCQIPSFFIRIFDYCNYPQSFCEYQWILGRNQLSFTQCRNFRCFFIHFFQFSQQWMWKQSQQ</sequence>
<gene>
    <name evidence="2" type="ORF">IMG5_143290</name>
</gene>